<dbReference type="PANTHER" id="PTHR45947:SF3">
    <property type="entry name" value="SULFOQUINOVOSYL TRANSFERASE SQD2"/>
    <property type="match status" value="1"/>
</dbReference>
<feature type="domain" description="Glycosyl transferase family 1" evidence="1">
    <location>
        <begin position="76"/>
        <end position="225"/>
    </location>
</feature>
<sequence>MHTHHLFYYPEAGRQGIETWQSDLNSAMIRGAKNSDICLCVSRWEQQTLQQEHGIRSHYLPNGVNVSQCDLAKPQRFRKKFRLHGDFLLWVGRLDPVKNPRAFVELAIRQPDMQCVMIGGVTRQDVLRHYGLEAPANLRLLPQLSHADVLDAIAACRVLVVTSFREGLPTLVLEGMALRRPIVVPAEAGCLDATDGDRCAAVYQPGNPEDLQDRVRYVLREHEANEIGRRRVLAEFDWRVIAGKLDRIYQGSEES</sequence>
<protein>
    <recommendedName>
        <fullName evidence="1">Glycosyl transferase family 1 domain-containing protein</fullName>
    </recommendedName>
</protein>
<evidence type="ECO:0000259" key="1">
    <source>
        <dbReference type="Pfam" id="PF00534"/>
    </source>
</evidence>
<name>A0A5C6MDM4_9PLAN</name>
<evidence type="ECO:0000313" key="2">
    <source>
        <dbReference type="EMBL" id="TWW12260.1"/>
    </source>
</evidence>
<evidence type="ECO:0000313" key="3">
    <source>
        <dbReference type="Proteomes" id="UP000321083"/>
    </source>
</evidence>
<dbReference type="Proteomes" id="UP000321083">
    <property type="component" value="Unassembled WGS sequence"/>
</dbReference>
<dbReference type="EMBL" id="SRHE01000024">
    <property type="protein sequence ID" value="TWW12260.1"/>
    <property type="molecule type" value="Genomic_DNA"/>
</dbReference>
<dbReference type="SUPFAM" id="SSF53756">
    <property type="entry name" value="UDP-Glycosyltransferase/glycogen phosphorylase"/>
    <property type="match status" value="1"/>
</dbReference>
<organism evidence="2 3">
    <name type="scientific">Planctomyces bekefii</name>
    <dbReference type="NCBI Taxonomy" id="1653850"/>
    <lineage>
        <taxon>Bacteria</taxon>
        <taxon>Pseudomonadati</taxon>
        <taxon>Planctomycetota</taxon>
        <taxon>Planctomycetia</taxon>
        <taxon>Planctomycetales</taxon>
        <taxon>Planctomycetaceae</taxon>
        <taxon>Planctomyces</taxon>
    </lineage>
</organism>
<gene>
    <name evidence="2" type="ORF">E3A20_02380</name>
</gene>
<proteinExistence type="predicted"/>
<dbReference type="CDD" id="cd03801">
    <property type="entry name" value="GT4_PimA-like"/>
    <property type="match status" value="1"/>
</dbReference>
<dbReference type="InterPro" id="IPR001296">
    <property type="entry name" value="Glyco_trans_1"/>
</dbReference>
<dbReference type="GO" id="GO:0016757">
    <property type="term" value="F:glycosyltransferase activity"/>
    <property type="evidence" value="ECO:0007669"/>
    <property type="project" value="InterPro"/>
</dbReference>
<dbReference type="Gene3D" id="3.40.50.2000">
    <property type="entry name" value="Glycogen Phosphorylase B"/>
    <property type="match status" value="2"/>
</dbReference>
<dbReference type="AlphaFoldDB" id="A0A5C6MDM4"/>
<dbReference type="InterPro" id="IPR050194">
    <property type="entry name" value="Glycosyltransferase_grp1"/>
</dbReference>
<keyword evidence="3" id="KW-1185">Reference proteome</keyword>
<dbReference type="PANTHER" id="PTHR45947">
    <property type="entry name" value="SULFOQUINOVOSYL TRANSFERASE SQD2"/>
    <property type="match status" value="1"/>
</dbReference>
<accession>A0A5C6MDM4</accession>
<reference evidence="2 3" key="1">
    <citation type="submission" date="2019-08" db="EMBL/GenBank/DDBJ databases">
        <title>100 year-old enigma solved: identification of Planctomyces bekefii, the type genus and species of the phylum Planctomycetes.</title>
        <authorList>
            <person name="Svetlana D.N."/>
            <person name="Overmann J."/>
        </authorList>
    </citation>
    <scope>NUCLEOTIDE SEQUENCE [LARGE SCALE GENOMIC DNA]</scope>
    <source>
        <strain evidence="2">Phe10_nw2017</strain>
    </source>
</reference>
<dbReference type="Pfam" id="PF00534">
    <property type="entry name" value="Glycos_transf_1"/>
    <property type="match status" value="1"/>
</dbReference>
<reference evidence="2 3" key="2">
    <citation type="submission" date="2019-08" db="EMBL/GenBank/DDBJ databases">
        <authorList>
            <person name="Henke P."/>
        </authorList>
    </citation>
    <scope>NUCLEOTIDE SEQUENCE [LARGE SCALE GENOMIC DNA]</scope>
    <source>
        <strain evidence="2">Phe10_nw2017</strain>
    </source>
</reference>
<comment type="caution">
    <text evidence="2">The sequence shown here is derived from an EMBL/GenBank/DDBJ whole genome shotgun (WGS) entry which is preliminary data.</text>
</comment>